<evidence type="ECO:0000256" key="1">
    <source>
        <dbReference type="ARBA" id="ARBA00004651"/>
    </source>
</evidence>
<evidence type="ECO:0000256" key="5">
    <source>
        <dbReference type="ARBA" id="ARBA00022989"/>
    </source>
</evidence>
<evidence type="ECO:0000256" key="6">
    <source>
        <dbReference type="ARBA" id="ARBA00023136"/>
    </source>
</evidence>
<evidence type="ECO:0000313" key="9">
    <source>
        <dbReference type="EMBL" id="CAA9569044.1"/>
    </source>
</evidence>
<gene>
    <name evidence="9" type="ORF">AVDCRST_MAG70-2322</name>
</gene>
<keyword evidence="6 7" id="KW-0472">Membrane</keyword>
<feature type="transmembrane region" description="Helical" evidence="7">
    <location>
        <begin position="97"/>
        <end position="119"/>
    </location>
</feature>
<feature type="transmembrane region" description="Helical" evidence="7">
    <location>
        <begin position="32"/>
        <end position="57"/>
    </location>
</feature>
<feature type="transmembrane region" description="Helical" evidence="7">
    <location>
        <begin position="259"/>
        <end position="280"/>
    </location>
</feature>
<dbReference type="PANTHER" id="PTHR32243">
    <property type="entry name" value="MALTOSE TRANSPORT SYSTEM PERMEASE-RELATED"/>
    <property type="match status" value="1"/>
</dbReference>
<dbReference type="GO" id="GO:0055085">
    <property type="term" value="P:transmembrane transport"/>
    <property type="evidence" value="ECO:0007669"/>
    <property type="project" value="InterPro"/>
</dbReference>
<dbReference type="InterPro" id="IPR000515">
    <property type="entry name" value="MetI-like"/>
</dbReference>
<comment type="subcellular location">
    <subcellularLocation>
        <location evidence="1 7">Cell membrane</location>
        <topology evidence="1 7">Multi-pass membrane protein</topology>
    </subcellularLocation>
</comment>
<keyword evidence="2 7" id="KW-0813">Transport</keyword>
<feature type="transmembrane region" description="Helical" evidence="7">
    <location>
        <begin position="131"/>
        <end position="155"/>
    </location>
</feature>
<sequence>MSAIKTPRRDASDGGEAITQRRRSGQYLAGRGALYVAAIVLAIWVLLPIYLISVVAFSTNDAVYEYPRQLIPSGVSAETVDFFINATGVQAAFWRSVLVAVTSLLLSTLIGAPAGYAIARFAFRGRDAFRILVLSTRAFPIVILSIPLAVTFINWGIYDSVLSVALMHTALALPFTILITSSIFVSVPRDLEEAAQTLGCTPVTAFIRVVLPLALPGLAAAAIFTFVLSWNEVFAAVILTVRERTLPALVLSSLNASPAPFRFAAGFTMLVPSLIIIFIIRRYLLGLWGRVSR</sequence>
<dbReference type="CDD" id="cd06261">
    <property type="entry name" value="TM_PBP2"/>
    <property type="match status" value="1"/>
</dbReference>
<dbReference type="AlphaFoldDB" id="A0A6J4V4Q6"/>
<evidence type="ECO:0000259" key="8">
    <source>
        <dbReference type="PROSITE" id="PS50928"/>
    </source>
</evidence>
<organism evidence="9">
    <name type="scientific">uncultured Thermomicrobiales bacterium</name>
    <dbReference type="NCBI Taxonomy" id="1645740"/>
    <lineage>
        <taxon>Bacteria</taxon>
        <taxon>Pseudomonadati</taxon>
        <taxon>Thermomicrobiota</taxon>
        <taxon>Thermomicrobia</taxon>
        <taxon>Thermomicrobiales</taxon>
        <taxon>environmental samples</taxon>
    </lineage>
</organism>
<dbReference type="SUPFAM" id="SSF161098">
    <property type="entry name" value="MetI-like"/>
    <property type="match status" value="1"/>
</dbReference>
<feature type="domain" description="ABC transmembrane type-1" evidence="8">
    <location>
        <begin position="93"/>
        <end position="280"/>
    </location>
</feature>
<dbReference type="Gene3D" id="1.10.3720.10">
    <property type="entry name" value="MetI-like"/>
    <property type="match status" value="1"/>
</dbReference>
<comment type="similarity">
    <text evidence="7">Belongs to the binding-protein-dependent transport system permease family.</text>
</comment>
<evidence type="ECO:0000256" key="7">
    <source>
        <dbReference type="RuleBase" id="RU363032"/>
    </source>
</evidence>
<evidence type="ECO:0000256" key="3">
    <source>
        <dbReference type="ARBA" id="ARBA00022475"/>
    </source>
</evidence>
<name>A0A6J4V4Q6_9BACT</name>
<keyword evidence="5 7" id="KW-1133">Transmembrane helix</keyword>
<evidence type="ECO:0000256" key="4">
    <source>
        <dbReference type="ARBA" id="ARBA00022692"/>
    </source>
</evidence>
<dbReference type="PROSITE" id="PS50928">
    <property type="entry name" value="ABC_TM1"/>
    <property type="match status" value="1"/>
</dbReference>
<dbReference type="EMBL" id="CADCWH010000372">
    <property type="protein sequence ID" value="CAA9569044.1"/>
    <property type="molecule type" value="Genomic_DNA"/>
</dbReference>
<dbReference type="PANTHER" id="PTHR32243:SF18">
    <property type="entry name" value="INNER MEMBRANE ABC TRANSPORTER PERMEASE PROTEIN YCJP"/>
    <property type="match status" value="1"/>
</dbReference>
<reference evidence="9" key="1">
    <citation type="submission" date="2020-02" db="EMBL/GenBank/DDBJ databases">
        <authorList>
            <person name="Meier V. D."/>
        </authorList>
    </citation>
    <scope>NUCLEOTIDE SEQUENCE</scope>
    <source>
        <strain evidence="9">AVDCRST_MAG70</strain>
    </source>
</reference>
<evidence type="ECO:0000256" key="2">
    <source>
        <dbReference type="ARBA" id="ARBA00022448"/>
    </source>
</evidence>
<keyword evidence="3" id="KW-1003">Cell membrane</keyword>
<dbReference type="GO" id="GO:0005886">
    <property type="term" value="C:plasma membrane"/>
    <property type="evidence" value="ECO:0007669"/>
    <property type="project" value="UniProtKB-SubCell"/>
</dbReference>
<accession>A0A6J4V4Q6</accession>
<dbReference type="Pfam" id="PF00528">
    <property type="entry name" value="BPD_transp_1"/>
    <property type="match status" value="1"/>
</dbReference>
<proteinExistence type="inferred from homology"/>
<feature type="transmembrane region" description="Helical" evidence="7">
    <location>
        <begin position="161"/>
        <end position="185"/>
    </location>
</feature>
<dbReference type="InterPro" id="IPR050901">
    <property type="entry name" value="BP-dep_ABC_trans_perm"/>
</dbReference>
<keyword evidence="4 7" id="KW-0812">Transmembrane</keyword>
<feature type="transmembrane region" description="Helical" evidence="7">
    <location>
        <begin position="206"/>
        <end position="239"/>
    </location>
</feature>
<protein>
    <recommendedName>
        <fullName evidence="8">ABC transmembrane type-1 domain-containing protein</fullName>
    </recommendedName>
</protein>
<dbReference type="InterPro" id="IPR035906">
    <property type="entry name" value="MetI-like_sf"/>
</dbReference>